<keyword evidence="1" id="KW-0378">Hydrolase</keyword>
<dbReference type="PANTHER" id="PTHR48081">
    <property type="entry name" value="AB HYDROLASE SUPERFAMILY PROTEIN C4A8.06C"/>
    <property type="match status" value="1"/>
</dbReference>
<feature type="domain" description="Alpha/beta hydrolase fold-3" evidence="2">
    <location>
        <begin position="102"/>
        <end position="302"/>
    </location>
</feature>
<dbReference type="EMBL" id="LUGM01000002">
    <property type="protein sequence ID" value="KYH13491.1"/>
    <property type="molecule type" value="Genomic_DNA"/>
</dbReference>
<dbReference type="GO" id="GO:0016787">
    <property type="term" value="F:hydrolase activity"/>
    <property type="evidence" value="ECO:0007669"/>
    <property type="project" value="UniProtKB-KW"/>
</dbReference>
<dbReference type="Gene3D" id="3.40.50.1820">
    <property type="entry name" value="alpha/beta hydrolase"/>
    <property type="match status" value="1"/>
</dbReference>
<name>A0A151A245_9STAP</name>
<dbReference type="SUPFAM" id="SSF53474">
    <property type="entry name" value="alpha/beta-Hydrolases"/>
    <property type="match status" value="1"/>
</dbReference>
<dbReference type="Proteomes" id="UP000075418">
    <property type="component" value="Unassembled WGS sequence"/>
</dbReference>
<evidence type="ECO:0000313" key="3">
    <source>
        <dbReference type="EMBL" id="KYH13491.1"/>
    </source>
</evidence>
<dbReference type="InterPro" id="IPR050300">
    <property type="entry name" value="GDXG_lipolytic_enzyme"/>
</dbReference>
<dbReference type="InterPro" id="IPR013094">
    <property type="entry name" value="AB_hydrolase_3"/>
</dbReference>
<gene>
    <name evidence="3" type="ORF">A0131_01530</name>
</gene>
<dbReference type="RefSeq" id="WP_061853722.1">
    <property type="nucleotide sequence ID" value="NZ_LUGM01000002.1"/>
</dbReference>
<reference evidence="3 4" key="1">
    <citation type="submission" date="2016-02" db="EMBL/GenBank/DDBJ databases">
        <title>Draft genome sequence of hydrocarbon degrading Staphylococcus saprophyticus Strain CNV2, isolated from crude-oil contaminated soil from Noonmati Oil Refinery, Guwahati, Assam, India.</title>
        <authorList>
            <person name="Mukherjee A."/>
            <person name="Chettri B."/>
            <person name="Langpoklakpam J."/>
            <person name="Singh A.K."/>
            <person name="Chattopadhyay D.J."/>
        </authorList>
    </citation>
    <scope>NUCLEOTIDE SEQUENCE [LARGE SCALE GENOMIC DNA]</scope>
    <source>
        <strain evidence="3 4">CNV2</strain>
    </source>
</reference>
<evidence type="ECO:0000313" key="4">
    <source>
        <dbReference type="Proteomes" id="UP000075418"/>
    </source>
</evidence>
<sequence length="324" mass="36815">MIRKLLTIASASVLASYVYTKVKAKRSYPSFLFETMFRLNGMKKTFSNIEDAQASLEKTKATTKGKYDGTSYNFSNDVVVHTIDKSSVYVVNAQENRQQNVILYIHGGAWYQDPLKQHFEFIDLLASSMNAKVIMPIYPKVPHADYQQTFNLLMKIYKQIITTIESAHQITIMGDSAGGQISLSFAQYLKQAKLIQPSNIVLISPVLDASFSNPEALIFEKIDPMLGIEGSKFFTELWANDLPLTDWKVSPINGDLEDLGHITIVIGTKETIYPDSLKLSKMLNSKNIKHDFIPGYNLFHIFPIFPIPERQQTIEQLKRIISRY</sequence>
<comment type="caution">
    <text evidence="3">The sequence shown here is derived from an EMBL/GenBank/DDBJ whole genome shotgun (WGS) entry which is preliminary data.</text>
</comment>
<evidence type="ECO:0000256" key="1">
    <source>
        <dbReference type="ARBA" id="ARBA00022801"/>
    </source>
</evidence>
<organism evidence="3 4">
    <name type="scientific">Staphylococcus kloosii</name>
    <dbReference type="NCBI Taxonomy" id="29384"/>
    <lineage>
        <taxon>Bacteria</taxon>
        <taxon>Bacillati</taxon>
        <taxon>Bacillota</taxon>
        <taxon>Bacilli</taxon>
        <taxon>Bacillales</taxon>
        <taxon>Staphylococcaceae</taxon>
        <taxon>Staphylococcus</taxon>
    </lineage>
</organism>
<protein>
    <submittedName>
        <fullName evidence="3">Esterase</fullName>
    </submittedName>
</protein>
<dbReference type="PANTHER" id="PTHR48081:SF8">
    <property type="entry name" value="ALPHA_BETA HYDROLASE FOLD-3 DOMAIN-CONTAINING PROTEIN-RELATED"/>
    <property type="match status" value="1"/>
</dbReference>
<proteinExistence type="predicted"/>
<dbReference type="InterPro" id="IPR029058">
    <property type="entry name" value="AB_hydrolase_fold"/>
</dbReference>
<dbReference type="AlphaFoldDB" id="A0A151A245"/>
<evidence type="ECO:0000259" key="2">
    <source>
        <dbReference type="Pfam" id="PF07859"/>
    </source>
</evidence>
<accession>A0A151A245</accession>
<dbReference type="Pfam" id="PF07859">
    <property type="entry name" value="Abhydrolase_3"/>
    <property type="match status" value="1"/>
</dbReference>